<evidence type="ECO:0000256" key="3">
    <source>
        <dbReference type="ARBA" id="ARBA00022741"/>
    </source>
</evidence>
<accession>A0A921I268</accession>
<keyword evidence="7" id="KW-0963">Cytoplasm</keyword>
<dbReference type="GO" id="GO:0009073">
    <property type="term" value="P:aromatic amino acid family biosynthetic process"/>
    <property type="evidence" value="ECO:0007669"/>
    <property type="project" value="UniProtKB-KW"/>
</dbReference>
<evidence type="ECO:0000313" key="9">
    <source>
        <dbReference type="Proteomes" id="UP000769156"/>
    </source>
</evidence>
<feature type="binding site" evidence="7">
    <location>
        <position position="133"/>
    </location>
    <ligand>
        <name>substrate</name>
    </ligand>
</feature>
<evidence type="ECO:0000256" key="4">
    <source>
        <dbReference type="ARBA" id="ARBA00022777"/>
    </source>
</evidence>
<dbReference type="GO" id="GO:0009423">
    <property type="term" value="P:chorismate biosynthetic process"/>
    <property type="evidence" value="ECO:0007669"/>
    <property type="project" value="UniProtKB-UniRule"/>
</dbReference>
<dbReference type="Proteomes" id="UP000769156">
    <property type="component" value="Unassembled WGS sequence"/>
</dbReference>
<dbReference type="PANTHER" id="PTHR21087">
    <property type="entry name" value="SHIKIMATE KINASE"/>
    <property type="match status" value="1"/>
</dbReference>
<evidence type="ECO:0000256" key="6">
    <source>
        <dbReference type="ARBA" id="ARBA00023141"/>
    </source>
</evidence>
<evidence type="ECO:0000256" key="1">
    <source>
        <dbReference type="ARBA" id="ARBA00022605"/>
    </source>
</evidence>
<comment type="caution">
    <text evidence="7">Lacks conserved residue(s) required for the propagation of feature annotation.</text>
</comment>
<name>A0A921I268_9FIRM</name>
<comment type="function">
    <text evidence="7">Catalyzes the specific phosphorylation of the 3-hydroxyl group of shikimic acid using ATP as a cosubstrate.</text>
</comment>
<dbReference type="InterPro" id="IPR000623">
    <property type="entry name" value="Shikimate_kinase/TSH1"/>
</dbReference>
<evidence type="ECO:0000313" key="8">
    <source>
        <dbReference type="EMBL" id="HJF94933.1"/>
    </source>
</evidence>
<comment type="caution">
    <text evidence="8">The sequence shown here is derived from an EMBL/GenBank/DDBJ whole genome shotgun (WGS) entry which is preliminary data.</text>
</comment>
<dbReference type="GO" id="GO:0005829">
    <property type="term" value="C:cytosol"/>
    <property type="evidence" value="ECO:0007669"/>
    <property type="project" value="TreeGrafter"/>
</dbReference>
<comment type="subunit">
    <text evidence="7">Monomer.</text>
</comment>
<keyword evidence="3 7" id="KW-0547">Nucleotide-binding</keyword>
<reference evidence="8" key="2">
    <citation type="submission" date="2021-09" db="EMBL/GenBank/DDBJ databases">
        <authorList>
            <person name="Gilroy R."/>
        </authorList>
    </citation>
    <scope>NUCLEOTIDE SEQUENCE</scope>
    <source>
        <strain evidence="8">ChiSjej5B23-16112</strain>
    </source>
</reference>
<proteinExistence type="inferred from homology"/>
<keyword evidence="6 7" id="KW-0057">Aromatic amino acid biosynthesis</keyword>
<feature type="binding site" evidence="7">
    <location>
        <position position="33"/>
    </location>
    <ligand>
        <name>substrate</name>
    </ligand>
</feature>
<comment type="cofactor">
    <cofactor evidence="7">
        <name>Mg(2+)</name>
        <dbReference type="ChEBI" id="CHEBI:18420"/>
    </cofactor>
    <text evidence="7">Binds 1 Mg(2+) ion per subunit.</text>
</comment>
<keyword evidence="4 7" id="KW-0418">Kinase</keyword>
<keyword evidence="7" id="KW-0479">Metal-binding</keyword>
<feature type="binding site" evidence="7">
    <location>
        <position position="15"/>
    </location>
    <ligand>
        <name>Mg(2+)</name>
        <dbReference type="ChEBI" id="CHEBI:18420"/>
    </ligand>
</feature>
<evidence type="ECO:0000256" key="2">
    <source>
        <dbReference type="ARBA" id="ARBA00022679"/>
    </source>
</evidence>
<dbReference type="Pfam" id="PF01202">
    <property type="entry name" value="SKI"/>
    <property type="match status" value="1"/>
</dbReference>
<dbReference type="PANTHER" id="PTHR21087:SF16">
    <property type="entry name" value="SHIKIMATE KINASE 1, CHLOROPLASTIC"/>
    <property type="match status" value="1"/>
</dbReference>
<gene>
    <name evidence="7" type="primary">aroK</name>
    <name evidence="8" type="ORF">K8V82_09120</name>
</gene>
<dbReference type="GO" id="GO:0008652">
    <property type="term" value="P:amino acid biosynthetic process"/>
    <property type="evidence" value="ECO:0007669"/>
    <property type="project" value="UniProtKB-KW"/>
</dbReference>
<dbReference type="GO" id="GO:0005524">
    <property type="term" value="F:ATP binding"/>
    <property type="evidence" value="ECO:0007669"/>
    <property type="project" value="UniProtKB-UniRule"/>
</dbReference>
<dbReference type="SUPFAM" id="SSF52540">
    <property type="entry name" value="P-loop containing nucleoside triphosphate hydrolases"/>
    <property type="match status" value="1"/>
</dbReference>
<keyword evidence="2 7" id="KW-0808">Transferase</keyword>
<dbReference type="InterPro" id="IPR031322">
    <property type="entry name" value="Shikimate/glucono_kinase"/>
</dbReference>
<keyword evidence="7" id="KW-0460">Magnesium</keyword>
<protein>
    <recommendedName>
        <fullName evidence="7">Shikimate kinase</fullName>
        <shortName evidence="7">SK</shortName>
        <ecNumber evidence="7">2.7.1.71</ecNumber>
    </recommendedName>
</protein>
<feature type="binding site" evidence="7">
    <location>
        <position position="78"/>
    </location>
    <ligand>
        <name>substrate</name>
    </ligand>
</feature>
<comment type="subcellular location">
    <subcellularLocation>
        <location evidence="7">Cytoplasm</location>
    </subcellularLocation>
</comment>
<comment type="similarity">
    <text evidence="7">Belongs to the shikimate kinase family.</text>
</comment>
<keyword evidence="1 7" id="KW-0028">Amino-acid biosynthesis</keyword>
<dbReference type="Gene3D" id="3.40.50.300">
    <property type="entry name" value="P-loop containing nucleotide triphosphate hydrolases"/>
    <property type="match status" value="1"/>
</dbReference>
<reference evidence="8" key="1">
    <citation type="journal article" date="2021" name="PeerJ">
        <title>Extensive microbial diversity within the chicken gut microbiome revealed by metagenomics and culture.</title>
        <authorList>
            <person name="Gilroy R."/>
            <person name="Ravi A."/>
            <person name="Getino M."/>
            <person name="Pursley I."/>
            <person name="Horton D.L."/>
            <person name="Alikhan N.F."/>
            <person name="Baker D."/>
            <person name="Gharbi K."/>
            <person name="Hall N."/>
            <person name="Watson M."/>
            <person name="Adriaenssens E.M."/>
            <person name="Foster-Nyarko E."/>
            <person name="Jarju S."/>
            <person name="Secka A."/>
            <person name="Antonio M."/>
            <person name="Oren A."/>
            <person name="Chaudhuri R.R."/>
            <person name="La Ragione R."/>
            <person name="Hildebrand F."/>
            <person name="Pallen M.J."/>
        </authorList>
    </citation>
    <scope>NUCLEOTIDE SEQUENCE</scope>
    <source>
        <strain evidence="8">ChiSjej5B23-16112</strain>
    </source>
</reference>
<dbReference type="HAMAP" id="MF_00109">
    <property type="entry name" value="Shikimate_kinase"/>
    <property type="match status" value="1"/>
</dbReference>
<comment type="pathway">
    <text evidence="7">Metabolic intermediate biosynthesis; chorismate biosynthesis; chorismate from D-erythrose 4-phosphate and phosphoenolpyruvate: step 5/7.</text>
</comment>
<comment type="catalytic activity">
    <reaction evidence="7">
        <text>shikimate + ATP = 3-phosphoshikimate + ADP + H(+)</text>
        <dbReference type="Rhea" id="RHEA:13121"/>
        <dbReference type="ChEBI" id="CHEBI:15378"/>
        <dbReference type="ChEBI" id="CHEBI:30616"/>
        <dbReference type="ChEBI" id="CHEBI:36208"/>
        <dbReference type="ChEBI" id="CHEBI:145989"/>
        <dbReference type="ChEBI" id="CHEBI:456216"/>
        <dbReference type="EC" id="2.7.1.71"/>
    </reaction>
</comment>
<dbReference type="GO" id="GO:0004765">
    <property type="term" value="F:shikimate kinase activity"/>
    <property type="evidence" value="ECO:0007669"/>
    <property type="project" value="UniProtKB-UniRule"/>
</dbReference>
<dbReference type="EC" id="2.7.1.71" evidence="7"/>
<feature type="binding site" evidence="7">
    <location>
        <begin position="11"/>
        <end position="16"/>
    </location>
    <ligand>
        <name>ATP</name>
        <dbReference type="ChEBI" id="CHEBI:30616"/>
    </ligand>
</feature>
<dbReference type="GO" id="GO:0000287">
    <property type="term" value="F:magnesium ion binding"/>
    <property type="evidence" value="ECO:0007669"/>
    <property type="project" value="UniProtKB-UniRule"/>
</dbReference>
<dbReference type="PRINTS" id="PR01100">
    <property type="entry name" value="SHIKIMTKNASE"/>
</dbReference>
<dbReference type="CDD" id="cd00464">
    <property type="entry name" value="SK"/>
    <property type="match status" value="1"/>
</dbReference>
<dbReference type="EMBL" id="DYVY01000150">
    <property type="protein sequence ID" value="HJF94933.1"/>
    <property type="molecule type" value="Genomic_DNA"/>
</dbReference>
<evidence type="ECO:0000256" key="7">
    <source>
        <dbReference type="HAMAP-Rule" id="MF_00109"/>
    </source>
</evidence>
<dbReference type="AlphaFoldDB" id="A0A921I268"/>
<evidence type="ECO:0000256" key="5">
    <source>
        <dbReference type="ARBA" id="ARBA00022840"/>
    </source>
</evidence>
<sequence>MDNIIFIGMPAAGKSTIGVVAAKRLGYRFLDVDLLIQEKEKKLLHEIIKERGTEGFLEVEDRINAQVEAEHSIISPGGSVVYCKNAMEHYKKIGKIVYLQVSYDTIKERIGDPHERGVALRDGQTLRELYEERRALFEKYADITICEDGLTLEETIGKVLKVLEK</sequence>
<keyword evidence="5 7" id="KW-0067">ATP-binding</keyword>
<dbReference type="InterPro" id="IPR027417">
    <property type="entry name" value="P-loop_NTPase"/>
</dbReference>
<organism evidence="8 9">
    <name type="scientific">Lachnoclostridium phocaeense</name>
    <dbReference type="NCBI Taxonomy" id="1871021"/>
    <lineage>
        <taxon>Bacteria</taxon>
        <taxon>Bacillati</taxon>
        <taxon>Bacillota</taxon>
        <taxon>Clostridia</taxon>
        <taxon>Lachnospirales</taxon>
        <taxon>Lachnospiraceae</taxon>
    </lineage>
</organism>
<dbReference type="RefSeq" id="WP_226395460.1">
    <property type="nucleotide sequence ID" value="NZ_CALKQL010000001.1"/>
</dbReference>